<comment type="similarity">
    <text evidence="2">Belongs to the TspO/BZRP family.</text>
</comment>
<keyword evidence="3 6" id="KW-0812">Transmembrane</keyword>
<comment type="subcellular location">
    <subcellularLocation>
        <location evidence="1">Membrane</location>
        <topology evidence="1">Multi-pass membrane protein</topology>
    </subcellularLocation>
</comment>
<evidence type="ECO:0000256" key="6">
    <source>
        <dbReference type="SAM" id="Phobius"/>
    </source>
</evidence>
<evidence type="ECO:0000256" key="3">
    <source>
        <dbReference type="ARBA" id="ARBA00022692"/>
    </source>
</evidence>
<dbReference type="Proteomes" id="UP001201812">
    <property type="component" value="Unassembled WGS sequence"/>
</dbReference>
<feature type="transmembrane region" description="Helical" evidence="6">
    <location>
        <begin position="144"/>
        <end position="164"/>
    </location>
</feature>
<dbReference type="EMBL" id="JAKKPZ010000032">
    <property type="protein sequence ID" value="KAI1709066.1"/>
    <property type="molecule type" value="Genomic_DNA"/>
</dbReference>
<dbReference type="GO" id="GO:0005741">
    <property type="term" value="C:mitochondrial outer membrane"/>
    <property type="evidence" value="ECO:0007669"/>
    <property type="project" value="TreeGrafter"/>
</dbReference>
<dbReference type="AlphaFoldDB" id="A0AAD4R154"/>
<accession>A0AAD4R154</accession>
<gene>
    <name evidence="7" type="ORF">DdX_11464</name>
</gene>
<organism evidence="7 8">
    <name type="scientific">Ditylenchus destructor</name>
    <dbReference type="NCBI Taxonomy" id="166010"/>
    <lineage>
        <taxon>Eukaryota</taxon>
        <taxon>Metazoa</taxon>
        <taxon>Ecdysozoa</taxon>
        <taxon>Nematoda</taxon>
        <taxon>Chromadorea</taxon>
        <taxon>Rhabditida</taxon>
        <taxon>Tylenchina</taxon>
        <taxon>Tylenchomorpha</taxon>
        <taxon>Sphaerularioidea</taxon>
        <taxon>Anguinidae</taxon>
        <taxon>Anguininae</taxon>
        <taxon>Ditylenchus</taxon>
    </lineage>
</organism>
<evidence type="ECO:0000313" key="7">
    <source>
        <dbReference type="EMBL" id="KAI1709066.1"/>
    </source>
</evidence>
<comment type="caution">
    <text evidence="7">The sequence shown here is derived from an EMBL/GenBank/DDBJ whole genome shotgun (WGS) entry which is preliminary data.</text>
</comment>
<dbReference type="GO" id="GO:0033013">
    <property type="term" value="P:tetrapyrrole metabolic process"/>
    <property type="evidence" value="ECO:0007669"/>
    <property type="project" value="UniProtKB-ARBA"/>
</dbReference>
<evidence type="ECO:0000256" key="2">
    <source>
        <dbReference type="ARBA" id="ARBA00007524"/>
    </source>
</evidence>
<evidence type="ECO:0000256" key="4">
    <source>
        <dbReference type="ARBA" id="ARBA00022989"/>
    </source>
</evidence>
<dbReference type="InterPro" id="IPR004307">
    <property type="entry name" value="TspO_MBR"/>
</dbReference>
<sequence>MDIELHENVPDLLNSRSVNQSNSFFSSGTMPYLWTNIDTRNAAIATTVPIGAAILGASAVHGDRNLQSFFKGFRPPNWAIRDVRLYTALDLATIAPLGYASYLVYKHGGGFDYTDTTVALSLYGVNVASALALIPNFKKKNLKCIALNASFVALTAIGAAAAFGKIDKSAGYWLVPYALWTSYYAALAIALNNNDKKHPPETIQ</sequence>
<feature type="transmembrane region" description="Helical" evidence="6">
    <location>
        <begin position="170"/>
        <end position="191"/>
    </location>
</feature>
<evidence type="ECO:0000256" key="1">
    <source>
        <dbReference type="ARBA" id="ARBA00004141"/>
    </source>
</evidence>
<dbReference type="Gene3D" id="1.20.1260.100">
    <property type="entry name" value="TspO/MBR protein"/>
    <property type="match status" value="1"/>
</dbReference>
<evidence type="ECO:0000313" key="8">
    <source>
        <dbReference type="Proteomes" id="UP001201812"/>
    </source>
</evidence>
<dbReference type="CDD" id="cd15904">
    <property type="entry name" value="TSPO_MBR"/>
    <property type="match status" value="1"/>
</dbReference>
<reference evidence="7" key="1">
    <citation type="submission" date="2022-01" db="EMBL/GenBank/DDBJ databases">
        <title>Genome Sequence Resource for Two Populations of Ditylenchus destructor, the Migratory Endoparasitic Phytonematode.</title>
        <authorList>
            <person name="Zhang H."/>
            <person name="Lin R."/>
            <person name="Xie B."/>
        </authorList>
    </citation>
    <scope>NUCLEOTIDE SEQUENCE</scope>
    <source>
        <strain evidence="7">BazhouSP</strain>
    </source>
</reference>
<keyword evidence="4 6" id="KW-1133">Transmembrane helix</keyword>
<proteinExistence type="inferred from homology"/>
<name>A0AAD4R154_9BILA</name>
<feature type="transmembrane region" description="Helical" evidence="6">
    <location>
        <begin position="83"/>
        <end position="105"/>
    </location>
</feature>
<protein>
    <submittedName>
        <fullName evidence="7">TspO/MBR family domain-containing protein</fullName>
    </submittedName>
</protein>
<dbReference type="InterPro" id="IPR038330">
    <property type="entry name" value="TspO/MBR-related_sf"/>
</dbReference>
<feature type="transmembrane region" description="Helical" evidence="6">
    <location>
        <begin position="42"/>
        <end position="62"/>
    </location>
</feature>
<dbReference type="PANTHER" id="PTHR10057:SF0">
    <property type="entry name" value="TRANSLOCATOR PROTEIN"/>
    <property type="match status" value="1"/>
</dbReference>
<dbReference type="PANTHER" id="PTHR10057">
    <property type="entry name" value="PERIPHERAL-TYPE BENZODIAZEPINE RECEPTOR"/>
    <property type="match status" value="1"/>
</dbReference>
<keyword evidence="8" id="KW-1185">Reference proteome</keyword>
<feature type="transmembrane region" description="Helical" evidence="6">
    <location>
        <begin position="117"/>
        <end position="137"/>
    </location>
</feature>
<dbReference type="Pfam" id="PF03073">
    <property type="entry name" value="TspO_MBR"/>
    <property type="match status" value="1"/>
</dbReference>
<evidence type="ECO:0000256" key="5">
    <source>
        <dbReference type="ARBA" id="ARBA00023136"/>
    </source>
</evidence>
<keyword evidence="5 6" id="KW-0472">Membrane</keyword>